<reference evidence="9 10" key="1">
    <citation type="journal article" date="2012" name="J. Bacteriol.">
        <title>Complete Genome Sequence of Leptospirillum ferrooxidans Strain C2-3, Isolated from a Fresh Volcanic Ash Deposit on the Island of Miyake, Japan.</title>
        <authorList>
            <person name="Fujimura R."/>
            <person name="Sato Y."/>
            <person name="Nishizawa T."/>
            <person name="Oshima K."/>
            <person name="Kim S.-W."/>
            <person name="Hattori M."/>
            <person name="Kamijo T."/>
            <person name="Ohta H."/>
        </authorList>
    </citation>
    <scope>NUCLEOTIDE SEQUENCE [LARGE SCALE GENOMIC DNA]</scope>
    <source>
        <strain evidence="9 10">C2-3</strain>
    </source>
</reference>
<reference evidence="10" key="2">
    <citation type="submission" date="2012-03" db="EMBL/GenBank/DDBJ databases">
        <title>The complete genome sequence of the pioneer microbe on fresh volcanic deposit, Leptospirillum ferrooxidans strain C2-3.</title>
        <authorList>
            <person name="Fujimura R."/>
            <person name="Sato Y."/>
            <person name="Nishizawa T."/>
            <person name="Nanba K."/>
            <person name="Oshima K."/>
            <person name="Hattori M."/>
            <person name="Kamijo T."/>
            <person name="Ohta H."/>
        </authorList>
    </citation>
    <scope>NUCLEOTIDE SEQUENCE [LARGE SCALE GENOMIC DNA]</scope>
    <source>
        <strain evidence="10">C2-3</strain>
    </source>
</reference>
<evidence type="ECO:0000256" key="1">
    <source>
        <dbReference type="ARBA" id="ARBA00004651"/>
    </source>
</evidence>
<protein>
    <recommendedName>
        <fullName evidence="8">Type II secretion system protein GspF domain-containing protein</fullName>
    </recommendedName>
</protein>
<evidence type="ECO:0000256" key="7">
    <source>
        <dbReference type="SAM" id="Phobius"/>
    </source>
</evidence>
<evidence type="ECO:0000256" key="5">
    <source>
        <dbReference type="ARBA" id="ARBA00022989"/>
    </source>
</evidence>
<feature type="transmembrane region" description="Helical" evidence="7">
    <location>
        <begin position="167"/>
        <end position="186"/>
    </location>
</feature>
<dbReference type="AlphaFoldDB" id="I0ILS2"/>
<dbReference type="PATRIC" id="fig|1162668.3.peg.594"/>
<dbReference type="HOGENOM" id="CLU_674050_0_0_0"/>
<dbReference type="Proteomes" id="UP000007382">
    <property type="component" value="Chromosome"/>
</dbReference>
<dbReference type="GO" id="GO:0005886">
    <property type="term" value="C:plasma membrane"/>
    <property type="evidence" value="ECO:0007669"/>
    <property type="project" value="UniProtKB-SubCell"/>
</dbReference>
<feature type="domain" description="Type II secretion system protein GspF" evidence="8">
    <location>
        <begin position="279"/>
        <end position="394"/>
    </location>
</feature>
<dbReference type="KEGG" id="lfc:LFE_0503"/>
<comment type="similarity">
    <text evidence="2">Belongs to the GSP F family.</text>
</comment>
<dbReference type="InterPro" id="IPR042094">
    <property type="entry name" value="T2SS_GspF_sf"/>
</dbReference>
<comment type="subcellular location">
    <subcellularLocation>
        <location evidence="1">Cell membrane</location>
        <topology evidence="1">Multi-pass membrane protein</topology>
    </subcellularLocation>
</comment>
<dbReference type="InterPro" id="IPR003004">
    <property type="entry name" value="GspF/PilC"/>
</dbReference>
<keyword evidence="5 7" id="KW-1133">Transmembrane helix</keyword>
<keyword evidence="10" id="KW-1185">Reference proteome</keyword>
<feature type="transmembrane region" description="Helical" evidence="7">
    <location>
        <begin position="225"/>
        <end position="243"/>
    </location>
</feature>
<proteinExistence type="inferred from homology"/>
<evidence type="ECO:0000256" key="2">
    <source>
        <dbReference type="ARBA" id="ARBA00005745"/>
    </source>
</evidence>
<evidence type="ECO:0000313" key="10">
    <source>
        <dbReference type="Proteomes" id="UP000007382"/>
    </source>
</evidence>
<feature type="domain" description="Type II secretion system protein GspF" evidence="8">
    <location>
        <begin position="71"/>
        <end position="191"/>
    </location>
</feature>
<sequence length="408" mass="45306">MIYNYEVIVNEKLSSGSIKARDIEEAISEIRGNFPYGKISALLPDWGKTVLFWISPENNGGISTKTASDICDRLSLFIENGLPVEQSLKFVRANLEARGVQKIIDRVLVLIEQGIPLSRAFGVAGFPREFLPVIQTGEKTGTLGQVLKKAAKSLKQMAKMRQDLRNALIMPAINIVVMVLFGYVLFFDVLPRFHALVVQLPKLQLSAFVSDIFALDTFFVDNIKYLIGLFSLFLMIFLYVVLLSRFGKRFVIKIIRKIKFIDSIFRVLLTYKFVISFEMLIGAGFTRNDALAEIARSLGSKDLSEKVLEMKRKMEDEGVPLAQVLSGSDLFSGGFSDWIGIAADSGNLHDELIKMESVYEELVAKKLEAVKAVVSPIMVVAMSVMVLLAFAALYGPIFGIVNSFMGGA</sequence>
<feature type="transmembrane region" description="Helical" evidence="7">
    <location>
        <begin position="377"/>
        <end position="401"/>
    </location>
</feature>
<evidence type="ECO:0000256" key="3">
    <source>
        <dbReference type="ARBA" id="ARBA00022475"/>
    </source>
</evidence>
<name>I0ILS2_LEPFC</name>
<dbReference type="eggNOG" id="COG1459">
    <property type="taxonomic scope" value="Bacteria"/>
</dbReference>
<accession>I0ILS2</accession>
<dbReference type="Gene3D" id="1.20.81.30">
    <property type="entry name" value="Type II secretion system (T2SS), domain F"/>
    <property type="match status" value="2"/>
</dbReference>
<keyword evidence="6 7" id="KW-0472">Membrane</keyword>
<feature type="transmembrane region" description="Helical" evidence="7">
    <location>
        <begin position="264"/>
        <end position="285"/>
    </location>
</feature>
<dbReference type="PANTHER" id="PTHR30012">
    <property type="entry name" value="GENERAL SECRETION PATHWAY PROTEIN"/>
    <property type="match status" value="1"/>
</dbReference>
<gene>
    <name evidence="9" type="ordered locus">LFE_0503</name>
</gene>
<evidence type="ECO:0000259" key="8">
    <source>
        <dbReference type="Pfam" id="PF00482"/>
    </source>
</evidence>
<keyword evidence="4 7" id="KW-0812">Transmembrane</keyword>
<evidence type="ECO:0000256" key="4">
    <source>
        <dbReference type="ARBA" id="ARBA00022692"/>
    </source>
</evidence>
<organism evidence="9 10">
    <name type="scientific">Leptospirillum ferrooxidans (strain C2-3)</name>
    <dbReference type="NCBI Taxonomy" id="1162668"/>
    <lineage>
        <taxon>Bacteria</taxon>
        <taxon>Pseudomonadati</taxon>
        <taxon>Nitrospirota</taxon>
        <taxon>Nitrospiria</taxon>
        <taxon>Nitrospirales</taxon>
        <taxon>Nitrospiraceae</taxon>
        <taxon>Leptospirillum</taxon>
    </lineage>
</organism>
<dbReference type="RefSeq" id="WP_014448714.1">
    <property type="nucleotide sequence ID" value="NC_017094.1"/>
</dbReference>
<dbReference type="OrthoDB" id="9805682at2"/>
<dbReference type="Pfam" id="PF00482">
    <property type="entry name" value="T2SSF"/>
    <property type="match status" value="2"/>
</dbReference>
<evidence type="ECO:0000256" key="6">
    <source>
        <dbReference type="ARBA" id="ARBA00023136"/>
    </source>
</evidence>
<dbReference type="EMBL" id="AP012342">
    <property type="protein sequence ID" value="BAM06221.1"/>
    <property type="molecule type" value="Genomic_DNA"/>
</dbReference>
<dbReference type="InterPro" id="IPR018076">
    <property type="entry name" value="T2SS_GspF_dom"/>
</dbReference>
<dbReference type="PANTHER" id="PTHR30012:SF0">
    <property type="entry name" value="TYPE II SECRETION SYSTEM PROTEIN F-RELATED"/>
    <property type="match status" value="1"/>
</dbReference>
<evidence type="ECO:0000313" key="9">
    <source>
        <dbReference type="EMBL" id="BAM06221.1"/>
    </source>
</evidence>
<dbReference type="STRING" id="1162668.LFE_0503"/>
<keyword evidence="3" id="KW-1003">Cell membrane</keyword>